<evidence type="ECO:0000313" key="2">
    <source>
        <dbReference type="EMBL" id="CAL1370831.1"/>
    </source>
</evidence>
<name>A0AAV2DCJ2_9ROSI</name>
<reference evidence="2 3" key="1">
    <citation type="submission" date="2024-04" db="EMBL/GenBank/DDBJ databases">
        <authorList>
            <person name="Fracassetti M."/>
        </authorList>
    </citation>
    <scope>NUCLEOTIDE SEQUENCE [LARGE SCALE GENOMIC DNA]</scope>
</reference>
<accession>A0AAV2DCJ2</accession>
<dbReference type="Proteomes" id="UP001497516">
    <property type="component" value="Chromosome 2"/>
</dbReference>
<evidence type="ECO:0000313" key="3">
    <source>
        <dbReference type="Proteomes" id="UP001497516"/>
    </source>
</evidence>
<dbReference type="EMBL" id="OZ034815">
    <property type="protein sequence ID" value="CAL1370831.1"/>
    <property type="molecule type" value="Genomic_DNA"/>
</dbReference>
<evidence type="ECO:0000256" key="1">
    <source>
        <dbReference type="SAM" id="MobiDB-lite"/>
    </source>
</evidence>
<dbReference type="AlphaFoldDB" id="A0AAV2DCJ2"/>
<keyword evidence="3" id="KW-1185">Reference proteome</keyword>
<sequence>MAFNNAQLRPVIVFKNQSFRNSIVYSRYLRCFHDRPIYPSFTISLSAISKYDMDIPSLIARLGWESFTEDQCFLHCPEAVRLFYVNIRRDHGTAPRSFTTMVYDHEITVTPDLLASVLSFPHSGIKASYDSDFADQGFDFCVALDRLTCDIGKSFSNQLSAGRLKLVSGSGGDVVPCCSTFSPTDPSSDSLITALTQAAVSAIDSEVKRKKETGNGKTTGLLVCKERLELMEFDEARPAPDDFDPISSDSSSEDEISDYESPPSHPF</sequence>
<gene>
    <name evidence="2" type="ORF">LTRI10_LOCUS12928</name>
</gene>
<feature type="region of interest" description="Disordered" evidence="1">
    <location>
        <begin position="234"/>
        <end position="267"/>
    </location>
</feature>
<proteinExistence type="predicted"/>
<organism evidence="2 3">
    <name type="scientific">Linum trigynum</name>
    <dbReference type="NCBI Taxonomy" id="586398"/>
    <lineage>
        <taxon>Eukaryota</taxon>
        <taxon>Viridiplantae</taxon>
        <taxon>Streptophyta</taxon>
        <taxon>Embryophyta</taxon>
        <taxon>Tracheophyta</taxon>
        <taxon>Spermatophyta</taxon>
        <taxon>Magnoliopsida</taxon>
        <taxon>eudicotyledons</taxon>
        <taxon>Gunneridae</taxon>
        <taxon>Pentapetalae</taxon>
        <taxon>rosids</taxon>
        <taxon>fabids</taxon>
        <taxon>Malpighiales</taxon>
        <taxon>Linaceae</taxon>
        <taxon>Linum</taxon>
    </lineage>
</organism>
<protein>
    <submittedName>
        <fullName evidence="2">Uncharacterized protein</fullName>
    </submittedName>
</protein>